<sequence length="332" mass="36164">MAPSMLPFILIDTMTTKRFSGNPTPVFIFDDLPAWPSERALQQIASEMNQSETAFVRRLAPDKETYLVRWFTPFAEEFLCGHGLLAAVIGLHLKYGGSSFTFITSKGTPLSATLANPNDSVDPSESSSLNPFASTPISFNLTFPLSPPLASLNPPYRHIDLYASALNLPASAILSLSRDALNDVIIELRADVDFSAEGMEVDAKKLVEASPEGTRSQVLTSRCVGWAGNSGEFDFAKRVFAYGSEDQATGSTYSSLGPFWAEKLVQKTLNVIQPSHRGGRATITVEDSEIVCRCSGLVAARGEIAFPEEANAQRERGRERGRSLMGFEQGRL</sequence>
<feature type="region of interest" description="Disordered" evidence="4">
    <location>
        <begin position="310"/>
        <end position="332"/>
    </location>
</feature>
<dbReference type="STRING" id="106004.A0A1Y2DM80"/>
<evidence type="ECO:0000313" key="5">
    <source>
        <dbReference type="EMBL" id="ORY60393.1"/>
    </source>
</evidence>
<dbReference type="Gene3D" id="3.10.310.10">
    <property type="entry name" value="Diaminopimelate Epimerase, Chain A, domain 1"/>
    <property type="match status" value="2"/>
</dbReference>
<gene>
    <name evidence="5" type="ORF">BCR35DRAFT_335015</name>
</gene>
<dbReference type="InParanoid" id="A0A1Y2DM80"/>
<dbReference type="Pfam" id="PF02567">
    <property type="entry name" value="PhzC-PhzF"/>
    <property type="match status" value="1"/>
</dbReference>
<dbReference type="PANTHER" id="PTHR13774:SF17">
    <property type="entry name" value="PHENAZINE BIOSYNTHESIS-LIKE DOMAIN-CONTAINING PROTEIN"/>
    <property type="match status" value="1"/>
</dbReference>
<dbReference type="AlphaFoldDB" id="A0A1Y2DM80"/>
<accession>A0A1Y2DM80</accession>
<name>A0A1Y2DM80_9BASI</name>
<evidence type="ECO:0000313" key="6">
    <source>
        <dbReference type="Proteomes" id="UP000193467"/>
    </source>
</evidence>
<dbReference type="PANTHER" id="PTHR13774">
    <property type="entry name" value="PHENAZINE BIOSYNTHESIS PROTEIN"/>
    <property type="match status" value="1"/>
</dbReference>
<reference evidence="5 6" key="1">
    <citation type="submission" date="2016-07" db="EMBL/GenBank/DDBJ databases">
        <title>Pervasive Adenine N6-methylation of Active Genes in Fungi.</title>
        <authorList>
            <consortium name="DOE Joint Genome Institute"/>
            <person name="Mondo S.J."/>
            <person name="Dannebaum R.O."/>
            <person name="Kuo R.C."/>
            <person name="Labutti K."/>
            <person name="Haridas S."/>
            <person name="Kuo A."/>
            <person name="Salamov A."/>
            <person name="Ahrendt S.R."/>
            <person name="Lipzen A."/>
            <person name="Sullivan W."/>
            <person name="Andreopoulos W.B."/>
            <person name="Clum A."/>
            <person name="Lindquist E."/>
            <person name="Daum C."/>
            <person name="Ramamoorthy G.K."/>
            <person name="Gryganskyi A."/>
            <person name="Culley D."/>
            <person name="Magnuson J.K."/>
            <person name="James T.Y."/>
            <person name="O'Malley M.A."/>
            <person name="Stajich J.E."/>
            <person name="Spatafora J.W."/>
            <person name="Visel A."/>
            <person name="Grigoriev I.V."/>
        </authorList>
    </citation>
    <scope>NUCLEOTIDE SEQUENCE [LARGE SCALE GENOMIC DNA]</scope>
    <source>
        <strain evidence="5 6">62-1032</strain>
    </source>
</reference>
<dbReference type="PIRSF" id="PIRSF016184">
    <property type="entry name" value="PhzC_PhzF"/>
    <property type="match status" value="1"/>
</dbReference>
<dbReference type="GO" id="GO:0016853">
    <property type="term" value="F:isomerase activity"/>
    <property type="evidence" value="ECO:0007669"/>
    <property type="project" value="UniProtKB-KW"/>
</dbReference>
<feature type="active site" evidence="3">
    <location>
        <position position="52"/>
    </location>
</feature>
<evidence type="ECO:0000256" key="2">
    <source>
        <dbReference type="ARBA" id="ARBA00023235"/>
    </source>
</evidence>
<comment type="similarity">
    <text evidence="1">Belongs to the PhzF family.</text>
</comment>
<dbReference type="OrthoDB" id="75169at2759"/>
<dbReference type="EMBL" id="MCGR01000074">
    <property type="protein sequence ID" value="ORY60393.1"/>
    <property type="molecule type" value="Genomic_DNA"/>
</dbReference>
<proteinExistence type="inferred from homology"/>
<organism evidence="5 6">
    <name type="scientific">Leucosporidium creatinivorum</name>
    <dbReference type="NCBI Taxonomy" id="106004"/>
    <lineage>
        <taxon>Eukaryota</taxon>
        <taxon>Fungi</taxon>
        <taxon>Dikarya</taxon>
        <taxon>Basidiomycota</taxon>
        <taxon>Pucciniomycotina</taxon>
        <taxon>Microbotryomycetes</taxon>
        <taxon>Leucosporidiales</taxon>
        <taxon>Leucosporidium</taxon>
    </lineage>
</organism>
<evidence type="ECO:0000256" key="1">
    <source>
        <dbReference type="ARBA" id="ARBA00008270"/>
    </source>
</evidence>
<feature type="compositionally biased region" description="Basic and acidic residues" evidence="4">
    <location>
        <begin position="311"/>
        <end position="322"/>
    </location>
</feature>
<dbReference type="GO" id="GO:0005737">
    <property type="term" value="C:cytoplasm"/>
    <property type="evidence" value="ECO:0007669"/>
    <property type="project" value="TreeGrafter"/>
</dbReference>
<dbReference type="FunCoup" id="A0A1Y2DM80">
    <property type="interactions" value="353"/>
</dbReference>
<evidence type="ECO:0000256" key="3">
    <source>
        <dbReference type="PIRSR" id="PIRSR016184-1"/>
    </source>
</evidence>
<keyword evidence="2" id="KW-0413">Isomerase</keyword>
<dbReference type="Proteomes" id="UP000193467">
    <property type="component" value="Unassembled WGS sequence"/>
</dbReference>
<dbReference type="InterPro" id="IPR003719">
    <property type="entry name" value="Phenazine_PhzF-like"/>
</dbReference>
<comment type="caution">
    <text evidence="5">The sequence shown here is derived from an EMBL/GenBank/DDBJ whole genome shotgun (WGS) entry which is preliminary data.</text>
</comment>
<protein>
    <submittedName>
        <fullName evidence="5">Uncharacterized protein</fullName>
    </submittedName>
</protein>
<dbReference type="SUPFAM" id="SSF54506">
    <property type="entry name" value="Diaminopimelate epimerase-like"/>
    <property type="match status" value="1"/>
</dbReference>
<evidence type="ECO:0000256" key="4">
    <source>
        <dbReference type="SAM" id="MobiDB-lite"/>
    </source>
</evidence>
<keyword evidence="6" id="KW-1185">Reference proteome</keyword>